<evidence type="ECO:0000313" key="2">
    <source>
        <dbReference type="Proteomes" id="UP000324222"/>
    </source>
</evidence>
<organism evidence="1 2">
    <name type="scientific">Portunus trituberculatus</name>
    <name type="common">Swimming crab</name>
    <name type="synonym">Neptunus trituberculatus</name>
    <dbReference type="NCBI Taxonomy" id="210409"/>
    <lineage>
        <taxon>Eukaryota</taxon>
        <taxon>Metazoa</taxon>
        <taxon>Ecdysozoa</taxon>
        <taxon>Arthropoda</taxon>
        <taxon>Crustacea</taxon>
        <taxon>Multicrustacea</taxon>
        <taxon>Malacostraca</taxon>
        <taxon>Eumalacostraca</taxon>
        <taxon>Eucarida</taxon>
        <taxon>Decapoda</taxon>
        <taxon>Pleocyemata</taxon>
        <taxon>Brachyura</taxon>
        <taxon>Eubrachyura</taxon>
        <taxon>Portunoidea</taxon>
        <taxon>Portunidae</taxon>
        <taxon>Portuninae</taxon>
        <taxon>Portunus</taxon>
    </lineage>
</organism>
<reference evidence="1 2" key="1">
    <citation type="submission" date="2019-05" db="EMBL/GenBank/DDBJ databases">
        <title>Another draft genome of Portunus trituberculatus and its Hox gene families provides insights of decapod evolution.</title>
        <authorList>
            <person name="Jeong J.-H."/>
            <person name="Song I."/>
            <person name="Kim S."/>
            <person name="Choi T."/>
            <person name="Kim D."/>
            <person name="Ryu S."/>
            <person name="Kim W."/>
        </authorList>
    </citation>
    <scope>NUCLEOTIDE SEQUENCE [LARGE SCALE GENOMIC DNA]</scope>
    <source>
        <tissue evidence="1">Muscle</tissue>
    </source>
</reference>
<evidence type="ECO:0000313" key="1">
    <source>
        <dbReference type="EMBL" id="MPD04408.1"/>
    </source>
</evidence>
<dbReference type="EMBL" id="VSRR010140936">
    <property type="protein sequence ID" value="MPD04408.1"/>
    <property type="molecule type" value="Genomic_DNA"/>
</dbReference>
<name>A0A5B7KGI8_PORTR</name>
<comment type="caution">
    <text evidence="1">The sequence shown here is derived from an EMBL/GenBank/DDBJ whole genome shotgun (WGS) entry which is preliminary data.</text>
</comment>
<dbReference type="Proteomes" id="UP000324222">
    <property type="component" value="Unassembled WGS sequence"/>
</dbReference>
<accession>A0A5B7KGI8</accession>
<keyword evidence="2" id="KW-1185">Reference proteome</keyword>
<proteinExistence type="predicted"/>
<protein>
    <submittedName>
        <fullName evidence="1">Uncharacterized protein</fullName>
    </submittedName>
</protein>
<dbReference type="AlphaFoldDB" id="A0A5B7KGI8"/>
<gene>
    <name evidence="1" type="ORF">E2C01_100094</name>
</gene>
<sequence>MRQQFKANHVSSSIITTTTTTSTTAALSFQDVYAFVRLFLSFSFLTNTTQLSLHPPPHSAISLHSASVLWECVFTDLTLGSLKYVKLGKTGGARYPHSTGPH</sequence>